<dbReference type="RefSeq" id="XP_001440977.1">
    <property type="nucleotide sequence ID" value="XM_001440940.1"/>
</dbReference>
<evidence type="ECO:0000256" key="5">
    <source>
        <dbReference type="SAM" id="MobiDB-lite"/>
    </source>
</evidence>
<name>A0CS13_PARTE</name>
<organism evidence="6 7">
    <name type="scientific">Paramecium tetraurelia</name>
    <dbReference type="NCBI Taxonomy" id="5888"/>
    <lineage>
        <taxon>Eukaryota</taxon>
        <taxon>Sar</taxon>
        <taxon>Alveolata</taxon>
        <taxon>Ciliophora</taxon>
        <taxon>Intramacronucleata</taxon>
        <taxon>Oligohymenophorea</taxon>
        <taxon>Peniculida</taxon>
        <taxon>Parameciidae</taxon>
        <taxon>Paramecium</taxon>
    </lineage>
</organism>
<dbReference type="KEGG" id="ptm:GSPATT00009852001"/>
<dbReference type="Pfam" id="PF13432">
    <property type="entry name" value="TPR_16"/>
    <property type="match status" value="1"/>
</dbReference>
<dbReference type="InParanoid" id="A0CS13"/>
<dbReference type="OrthoDB" id="289098at2759"/>
<evidence type="ECO:0000313" key="7">
    <source>
        <dbReference type="Proteomes" id="UP000000600"/>
    </source>
</evidence>
<dbReference type="EMBL" id="CT868163">
    <property type="protein sequence ID" value="CAK73580.1"/>
    <property type="molecule type" value="Genomic_DNA"/>
</dbReference>
<feature type="coiled-coil region" evidence="4">
    <location>
        <begin position="834"/>
        <end position="893"/>
    </location>
</feature>
<evidence type="ECO:0000256" key="1">
    <source>
        <dbReference type="ARBA" id="ARBA00022737"/>
    </source>
</evidence>
<evidence type="ECO:0000256" key="3">
    <source>
        <dbReference type="PROSITE-ProRule" id="PRU00339"/>
    </source>
</evidence>
<dbReference type="PROSITE" id="PS50005">
    <property type="entry name" value="TPR"/>
    <property type="match status" value="2"/>
</dbReference>
<dbReference type="InterPro" id="IPR050498">
    <property type="entry name" value="Ycf3"/>
</dbReference>
<dbReference type="PANTHER" id="PTHR44858">
    <property type="entry name" value="TETRATRICOPEPTIDE REPEAT PROTEIN 6"/>
    <property type="match status" value="1"/>
</dbReference>
<evidence type="ECO:0000256" key="2">
    <source>
        <dbReference type="ARBA" id="ARBA00022803"/>
    </source>
</evidence>
<proteinExistence type="predicted"/>
<feature type="compositionally biased region" description="Low complexity" evidence="5">
    <location>
        <begin position="67"/>
        <end position="78"/>
    </location>
</feature>
<reference evidence="6 7" key="1">
    <citation type="journal article" date="2006" name="Nature">
        <title>Global trends of whole-genome duplications revealed by the ciliate Paramecium tetraurelia.</title>
        <authorList>
            <consortium name="Genoscope"/>
            <person name="Aury J.-M."/>
            <person name="Jaillon O."/>
            <person name="Duret L."/>
            <person name="Noel B."/>
            <person name="Jubin C."/>
            <person name="Porcel B.M."/>
            <person name="Segurens B."/>
            <person name="Daubin V."/>
            <person name="Anthouard V."/>
            <person name="Aiach N."/>
            <person name="Arnaiz O."/>
            <person name="Billaut A."/>
            <person name="Beisson J."/>
            <person name="Blanc I."/>
            <person name="Bouhouche K."/>
            <person name="Camara F."/>
            <person name="Duharcourt S."/>
            <person name="Guigo R."/>
            <person name="Gogendeau D."/>
            <person name="Katinka M."/>
            <person name="Keller A.-M."/>
            <person name="Kissmehl R."/>
            <person name="Klotz C."/>
            <person name="Koll F."/>
            <person name="Le Moue A."/>
            <person name="Lepere C."/>
            <person name="Malinsky S."/>
            <person name="Nowacki M."/>
            <person name="Nowak J.K."/>
            <person name="Plattner H."/>
            <person name="Poulain J."/>
            <person name="Ruiz F."/>
            <person name="Serrano V."/>
            <person name="Zagulski M."/>
            <person name="Dessen P."/>
            <person name="Betermier M."/>
            <person name="Weissenbach J."/>
            <person name="Scarpelli C."/>
            <person name="Schachter V."/>
            <person name="Sperling L."/>
            <person name="Meyer E."/>
            <person name="Cohen J."/>
            <person name="Wincker P."/>
        </authorList>
    </citation>
    <scope>NUCLEOTIDE SEQUENCE [LARGE SCALE GENOMIC DNA]</scope>
    <source>
        <strain evidence="6 7">Stock d4-2</strain>
    </source>
</reference>
<dbReference type="Pfam" id="PF14559">
    <property type="entry name" value="TPR_19"/>
    <property type="match status" value="1"/>
</dbReference>
<gene>
    <name evidence="6" type="ORF">GSPATT00009852001</name>
</gene>
<feature type="region of interest" description="Disordered" evidence="5">
    <location>
        <begin position="1"/>
        <end position="111"/>
    </location>
</feature>
<sequence>MLVRSSLSPRRKCFTPSMWEGRQQQTIRRSQNRYLKTEDVDHRNVQSRNDDSKRKSGSIVNNKKNKSTTNHKTSLNSSFNTKNLKTIQLSTRKSSLQNKLQPNSTTSEHHVHQYFSQSPAKRILNCEKLIKAQKFQEALKDLEEIDQPQMNPEYIKEIAYFKGLIHMNCRQYDQAVNQFSRARQSGDLNGNTVILQALCLKKIGNYSDAIAVLKEFLSKKYSKLQPIYYDALIHKGKLLMKIKKYQLALQDFYQASVLENDQISFQGTLGRADCLRLSGKIAEALNVYETIPENEQFLMRKIYCYIELQSLDRAMEAINQILMNDPNSSEALFMKGQIYINKGQFNEAILSFEQSIKQNNSRKAVTKSLQEIAKIKIDQKDFYSAYYTLQREDHLEVDKESIMKLRQFTEGVIFLMKRKYQEGVNVFTQLINNYQLGEFIKKIIFLYRAYGFICLNKFQKALNDLIYVQNFQELDQPSLYNKIICEGIVMSQSSQFEKAQSQFQKASKLFPGKMEPHFYKSLTLIQFINKHMPKDKDKYIKNALKHLDKAVTLNDQNSNLLYHRGILRFYFGQIDLALSDLTKAVEKNEDRVAKYVYARGLVRACLDNPQQALNDFTIVINWDSKFAEAYLNRAKVFTLLGDRTAAFNDLQTYISLKPKDPDIHLWAGNLLFLIGAYEHAIKTYSHSPDIQNNVQLLRYRALCYIIQKELNYAMSDLNRIIELTGDKKSYIDKECLLALKTSTVGPDESQSMMILKLSQGSNKSVNFRIASQMLKKLIVLGSDGHVFLTSDLIFYRGIMKFYLGNYKKAMDLWTKSYGLKQQIKEFSQQSNNSLISQQEQQERLISELDELEFEDRTYNMYEYYYNVSIATILNKQKRKGKELLNQLAEQLQESFETPIRDFLAALDTNQPKSATIFPYSNRLCCIFPTFKIGNLETRLSFCLPRITPPSMNPEFDNKLIEGIQVILIIRLQQYSLQTWTTSRKRHGLEEILMELNQIQEVKAKNHKLIITKKKKMTTKIQNSSFIYPISRHQISINDDKITIEQRHQDDSTTYQTNYKKDIELLKQQLRLDRIVEQRLAKLK</sequence>
<dbReference type="Gene3D" id="1.25.40.10">
    <property type="entry name" value="Tetratricopeptide repeat domain"/>
    <property type="match status" value="6"/>
</dbReference>
<dbReference type="SMART" id="SM00028">
    <property type="entry name" value="TPR"/>
    <property type="match status" value="10"/>
</dbReference>
<feature type="compositionally biased region" description="Basic and acidic residues" evidence="5">
    <location>
        <begin position="35"/>
        <end position="54"/>
    </location>
</feature>
<dbReference type="Proteomes" id="UP000000600">
    <property type="component" value="Unassembled WGS sequence"/>
</dbReference>
<evidence type="ECO:0000256" key="4">
    <source>
        <dbReference type="SAM" id="Coils"/>
    </source>
</evidence>
<dbReference type="InterPro" id="IPR011990">
    <property type="entry name" value="TPR-like_helical_dom_sf"/>
</dbReference>
<keyword evidence="2 3" id="KW-0802">TPR repeat</keyword>
<feature type="repeat" description="TPR" evidence="3">
    <location>
        <begin position="329"/>
        <end position="362"/>
    </location>
</feature>
<feature type="compositionally biased region" description="Polar residues" evidence="5">
    <location>
        <begin position="79"/>
        <end position="106"/>
    </location>
</feature>
<dbReference type="AlphaFoldDB" id="A0CS13"/>
<dbReference type="eggNOG" id="KOG1124">
    <property type="taxonomic scope" value="Eukaryota"/>
</dbReference>
<dbReference type="PANTHER" id="PTHR44858:SF1">
    <property type="entry name" value="UDP-N-ACETYLGLUCOSAMINE--PEPTIDE N-ACETYLGLUCOSAMINYLTRANSFERASE SPINDLY-RELATED"/>
    <property type="match status" value="1"/>
</dbReference>
<accession>A0CS13</accession>
<feature type="compositionally biased region" description="Polar residues" evidence="5">
    <location>
        <begin position="22"/>
        <end position="34"/>
    </location>
</feature>
<feature type="repeat" description="TPR" evidence="3">
    <location>
        <begin position="627"/>
        <end position="660"/>
    </location>
</feature>
<dbReference type="HOGENOM" id="CLU_003275_0_0_1"/>
<dbReference type="InterPro" id="IPR019734">
    <property type="entry name" value="TPR_rpt"/>
</dbReference>
<dbReference type="SUPFAM" id="SSF48452">
    <property type="entry name" value="TPR-like"/>
    <property type="match status" value="4"/>
</dbReference>
<keyword evidence="7" id="KW-1185">Reference proteome</keyword>
<keyword evidence="1" id="KW-0677">Repeat</keyword>
<dbReference type="STRING" id="5888.A0CS13"/>
<dbReference type="OMA" id="CEGIVMT"/>
<protein>
    <submittedName>
        <fullName evidence="6">Uncharacterized protein</fullName>
    </submittedName>
</protein>
<dbReference type="GeneID" id="5026771"/>
<keyword evidence="4" id="KW-0175">Coiled coil</keyword>
<evidence type="ECO:0000313" key="6">
    <source>
        <dbReference type="EMBL" id="CAK73580.1"/>
    </source>
</evidence>